<dbReference type="Pfam" id="PF03061">
    <property type="entry name" value="4HBT"/>
    <property type="match status" value="1"/>
</dbReference>
<dbReference type="InterPro" id="IPR029069">
    <property type="entry name" value="HotDog_dom_sf"/>
</dbReference>
<dbReference type="GO" id="GO:0005829">
    <property type="term" value="C:cytosol"/>
    <property type="evidence" value="ECO:0007669"/>
    <property type="project" value="TreeGrafter"/>
</dbReference>
<dbReference type="InterPro" id="IPR040170">
    <property type="entry name" value="Cytosol_ACT"/>
</dbReference>
<evidence type="ECO:0000256" key="1">
    <source>
        <dbReference type="ARBA" id="ARBA00010458"/>
    </source>
</evidence>
<gene>
    <name evidence="5" type="ORF">FC32_GL001587</name>
</gene>
<feature type="domain" description="HotDog ACOT-type" evidence="4">
    <location>
        <begin position="8"/>
        <end position="120"/>
    </location>
</feature>
<dbReference type="OrthoDB" id="9791628at2"/>
<dbReference type="InterPro" id="IPR033120">
    <property type="entry name" value="HOTDOG_ACOT"/>
</dbReference>
<dbReference type="Gene3D" id="3.10.129.10">
    <property type="entry name" value="Hotdog Thioesterase"/>
    <property type="match status" value="1"/>
</dbReference>
<organism evidence="5 6">
    <name type="scientific">Ligilactobacillus apodemi DSM 16634 = JCM 16172</name>
    <dbReference type="NCBI Taxonomy" id="1423724"/>
    <lineage>
        <taxon>Bacteria</taxon>
        <taxon>Bacillati</taxon>
        <taxon>Bacillota</taxon>
        <taxon>Bacilli</taxon>
        <taxon>Lactobacillales</taxon>
        <taxon>Lactobacillaceae</taxon>
        <taxon>Ligilactobacillus</taxon>
    </lineage>
</organism>
<evidence type="ECO:0000259" key="4">
    <source>
        <dbReference type="PROSITE" id="PS51770"/>
    </source>
</evidence>
<reference evidence="5 6" key="1">
    <citation type="journal article" date="2015" name="Genome Announc.">
        <title>Expanding the biotechnology potential of lactobacilli through comparative genomics of 213 strains and associated genera.</title>
        <authorList>
            <person name="Sun Z."/>
            <person name="Harris H.M."/>
            <person name="McCann A."/>
            <person name="Guo C."/>
            <person name="Argimon S."/>
            <person name="Zhang W."/>
            <person name="Yang X."/>
            <person name="Jeffery I.B."/>
            <person name="Cooney J.C."/>
            <person name="Kagawa T.F."/>
            <person name="Liu W."/>
            <person name="Song Y."/>
            <person name="Salvetti E."/>
            <person name="Wrobel A."/>
            <person name="Rasinkangas P."/>
            <person name="Parkhill J."/>
            <person name="Rea M.C."/>
            <person name="O'Sullivan O."/>
            <person name="Ritari J."/>
            <person name="Douillard F.P."/>
            <person name="Paul Ross R."/>
            <person name="Yang R."/>
            <person name="Briner A.E."/>
            <person name="Felis G.E."/>
            <person name="de Vos W.M."/>
            <person name="Barrangou R."/>
            <person name="Klaenhammer T.R."/>
            <person name="Caufield P.W."/>
            <person name="Cui Y."/>
            <person name="Zhang H."/>
            <person name="O'Toole P.W."/>
        </authorList>
    </citation>
    <scope>NUCLEOTIDE SEQUENCE [LARGE SCALE GENOMIC DNA]</scope>
    <source>
        <strain evidence="5 6">DSM 16634</strain>
    </source>
</reference>
<dbReference type="AlphaFoldDB" id="A0A0R1U7V6"/>
<dbReference type="PANTHER" id="PTHR11049">
    <property type="entry name" value="ACYL COENZYME A THIOESTER HYDROLASE"/>
    <property type="match status" value="1"/>
</dbReference>
<dbReference type="EMBL" id="AZFT01000002">
    <property type="protein sequence ID" value="KRL87363.1"/>
    <property type="molecule type" value="Genomic_DNA"/>
</dbReference>
<comment type="similarity">
    <text evidence="1">Belongs to the acyl coenzyme A hydrolase family.</text>
</comment>
<dbReference type="GO" id="GO:0052816">
    <property type="term" value="F:long-chain fatty acyl-CoA hydrolase activity"/>
    <property type="evidence" value="ECO:0007669"/>
    <property type="project" value="TreeGrafter"/>
</dbReference>
<dbReference type="InterPro" id="IPR006683">
    <property type="entry name" value="Thioestr_dom"/>
</dbReference>
<keyword evidence="6" id="KW-1185">Reference proteome</keyword>
<evidence type="ECO:0000256" key="2">
    <source>
        <dbReference type="ARBA" id="ARBA00022801"/>
    </source>
</evidence>
<evidence type="ECO:0000313" key="5">
    <source>
        <dbReference type="EMBL" id="KRL87363.1"/>
    </source>
</evidence>
<comment type="caution">
    <text evidence="5">The sequence shown here is derived from an EMBL/GenBank/DDBJ whole genome shotgun (WGS) entry which is preliminary data.</text>
</comment>
<evidence type="ECO:0000256" key="3">
    <source>
        <dbReference type="PROSITE-ProRule" id="PRU01106"/>
    </source>
</evidence>
<dbReference type="RefSeq" id="WP_025087265.1">
    <property type="nucleotide sequence ID" value="NZ_AZFT01000002.1"/>
</dbReference>
<dbReference type="GO" id="GO:0006637">
    <property type="term" value="P:acyl-CoA metabolic process"/>
    <property type="evidence" value="ECO:0007669"/>
    <property type="project" value="TreeGrafter"/>
</dbReference>
<dbReference type="Proteomes" id="UP000051324">
    <property type="component" value="Unassembled WGS sequence"/>
</dbReference>
<protein>
    <submittedName>
        <fullName evidence="5">Acyl-CoA hydrolase</fullName>
    </submittedName>
</protein>
<keyword evidence="2 3" id="KW-0378">Hydrolase</keyword>
<dbReference type="GO" id="GO:0009062">
    <property type="term" value="P:fatty acid catabolic process"/>
    <property type="evidence" value="ECO:0007669"/>
    <property type="project" value="TreeGrafter"/>
</dbReference>
<evidence type="ECO:0000313" key="6">
    <source>
        <dbReference type="Proteomes" id="UP000051324"/>
    </source>
</evidence>
<dbReference type="PATRIC" id="fig|1423724.4.peg.1652"/>
<dbReference type="SUPFAM" id="SSF54637">
    <property type="entry name" value="Thioesterase/thiol ester dehydrase-isomerase"/>
    <property type="match status" value="1"/>
</dbReference>
<dbReference type="eggNOG" id="COG1607">
    <property type="taxonomic scope" value="Bacteria"/>
</dbReference>
<dbReference type="PROSITE" id="PS51770">
    <property type="entry name" value="HOTDOG_ACOT"/>
    <property type="match status" value="1"/>
</dbReference>
<dbReference type="CDD" id="cd03442">
    <property type="entry name" value="BFIT_BACH"/>
    <property type="match status" value="1"/>
</dbReference>
<name>A0A0R1U7V6_9LACO</name>
<proteinExistence type="inferred from homology"/>
<sequence length="169" mass="18831">MSTTITCRQTLAITSHRILASDLNEHDTVYGGELLSLLDGTTSISASRFARTQCVTAAVDNVNFLAPFVLNDSLCIEAYVTGAGKRSIEVFAKVIGEHLETGERFLGMTAFFTFVSLDKNKELPQLKAQTAEEKALCQGYLARKQLRDQMRKLHQTTQNQLSLEFPWLI</sequence>
<dbReference type="PANTHER" id="PTHR11049:SF24">
    <property type="entry name" value="CYTOSOLIC ACYL COENZYME A THIOESTER HYDROLASE"/>
    <property type="match status" value="1"/>
</dbReference>
<dbReference type="PROSITE" id="PS50096">
    <property type="entry name" value="IQ"/>
    <property type="match status" value="1"/>
</dbReference>
<accession>A0A0R1U7V6</accession>
<dbReference type="STRING" id="1423724.FC32_GL001587"/>